<protein>
    <submittedName>
        <fullName evidence="1">Glycosyltransferase family 2 protein</fullName>
    </submittedName>
</protein>
<proteinExistence type="predicted"/>
<dbReference type="GO" id="GO:0016740">
    <property type="term" value="F:transferase activity"/>
    <property type="evidence" value="ECO:0007669"/>
    <property type="project" value="UniProtKB-KW"/>
</dbReference>
<keyword evidence="1" id="KW-0808">Transferase</keyword>
<dbReference type="AlphaFoldDB" id="A0A6A4RE69"/>
<sequence length="327" mass="38466">MRWRRRHLLWRSWRARHQLNIRMDRTSDITGEPILCFATMRNEITRLPHYLEHYRRIGVSHFLIVDNDSDDGTADYLAQQPDVSIWSTKASYRDSRFGVDWLTYLQMRYGHGAWCLTADADEILTYPHADTRTLRDLTNWLDQQGVSAFGALMLDMYPKGPLGIQGYQAGADPFETLNWFDADGYTWEYLDRYRHVSIRGGPRKRVFFQQDPDHAPHLHKVPLVRWSRRFAYVSSTHIALPAYLNGVFDARLDLPTGVFLHSKFLDEVVAKSAEEKIRQQHFTHTDRYGDYYDQLTAGPDLWYPQSVQYQGWQQLEALGMMTRGNWR</sequence>
<gene>
    <name evidence="1" type="ORF">GP644_06775</name>
</gene>
<dbReference type="Proteomes" id="UP000441586">
    <property type="component" value="Unassembled WGS sequence"/>
</dbReference>
<evidence type="ECO:0000313" key="1">
    <source>
        <dbReference type="EMBL" id="KAE9631167.1"/>
    </source>
</evidence>
<dbReference type="InterPro" id="IPR029044">
    <property type="entry name" value="Nucleotide-diphossugar_trans"/>
</dbReference>
<organism evidence="1 2">
    <name type="scientific">Parasedimentitalea maritima</name>
    <dbReference type="NCBI Taxonomy" id="2578117"/>
    <lineage>
        <taxon>Bacteria</taxon>
        <taxon>Pseudomonadati</taxon>
        <taxon>Pseudomonadota</taxon>
        <taxon>Alphaproteobacteria</taxon>
        <taxon>Rhodobacterales</taxon>
        <taxon>Paracoccaceae</taxon>
        <taxon>Parasedimentitalea</taxon>
    </lineage>
</organism>
<evidence type="ECO:0000313" key="2">
    <source>
        <dbReference type="Proteomes" id="UP000441586"/>
    </source>
</evidence>
<dbReference type="EMBL" id="WSFO01000003">
    <property type="protein sequence ID" value="KAE9631167.1"/>
    <property type="molecule type" value="Genomic_DNA"/>
</dbReference>
<reference evidence="1 2" key="1">
    <citation type="submission" date="2019-12" db="EMBL/GenBank/DDBJ databases">
        <authorList>
            <person name="Zhang Y.-J."/>
        </authorList>
    </citation>
    <scope>NUCLEOTIDE SEQUENCE [LARGE SCALE GENOMIC DNA]</scope>
    <source>
        <strain evidence="1 2">H18S-6</strain>
    </source>
</reference>
<accession>A0A6A4RE69</accession>
<dbReference type="SUPFAM" id="SSF53448">
    <property type="entry name" value="Nucleotide-diphospho-sugar transferases"/>
    <property type="match status" value="1"/>
</dbReference>
<dbReference type="Pfam" id="PF13704">
    <property type="entry name" value="Glyco_tranf_2_4"/>
    <property type="match status" value="1"/>
</dbReference>
<comment type="caution">
    <text evidence="1">The sequence shown here is derived from an EMBL/GenBank/DDBJ whole genome shotgun (WGS) entry which is preliminary data.</text>
</comment>
<name>A0A6A4RE69_9RHOB</name>